<accession>A0A5E4ND86</accession>
<dbReference type="OrthoDB" id="47059at2759"/>
<proteinExistence type="inferred from homology"/>
<evidence type="ECO:0000259" key="9">
    <source>
        <dbReference type="SMART" id="SM00762"/>
    </source>
</evidence>
<keyword evidence="7" id="KW-0472">Membrane</keyword>
<dbReference type="Proteomes" id="UP000325440">
    <property type="component" value="Unassembled WGS sequence"/>
</dbReference>
<gene>
    <name evidence="10" type="ORF">CINCED_3A002489</name>
</gene>
<name>A0A5E4ND86_9HEMI</name>
<evidence type="ECO:0000256" key="5">
    <source>
        <dbReference type="ARBA" id="ARBA00022927"/>
    </source>
</evidence>
<evidence type="ECO:0000313" key="11">
    <source>
        <dbReference type="Proteomes" id="UP000325440"/>
    </source>
</evidence>
<comment type="subcellular location">
    <subcellularLocation>
        <location evidence="1">Golgi apparatus membrane</location>
        <topology evidence="1">Peripheral membrane protein</topology>
    </subcellularLocation>
</comment>
<dbReference type="Gene3D" id="1.20.58.1970">
    <property type="match status" value="1"/>
</dbReference>
<sequence length="720" mass="82452">MMSSDGDYITPDEIKNALELLDKDEIASKKRLTAFSSQWHTVINEVDSVSKQFSSLNSLKENLFQIQTRINDSSKLAEDISSKVRQLDKIRGRVSECQKRVQDLLDLQLCSEGVQIAMKNDELEQAAAHVHRYLSIDQTKLQRTADDMAQDCSMITNALKHLQDATELLQNTVSKRFEQASLTQDSKSIERYFKIFPLLGMHDIGLEKFVDYLGRVLQVSADKNLKNVMETSLSSNRASIVFADGLTFVFEEVAKTIEVQQPLIETHYGPEYIFKFLSHLQMHCDNFSNVLLQTFLKTRKIKELLKNLWDESDLNIDKPDSKDIDLLIEEIVLILARYDLYSKFVCKRINADLESKTSSAKLILNNSKLCCSVQELMGKYLEFERYYMEESIKKAMMMDTIEGDDDALTSSMVDDVFFIIRKCVMRSLRSGSLDVLCAVINNAVNALETDMCTFFGQILSAGYPGSGYFNRFTPDLEKIRQTFLASLNNTEVAIEYSKSLSQTFREEIPIKLYDCNTDKLDSCLQDFSRVNASLVTSNRNGFRQLQCSLVEPKLLAWMEPFYEQNYKMNESEFTQTEADNPFVQTLILNVDGLLREFKAKLTSNNYDVLVVALAAESSVQLEKAVMKTEFNRLGSMALDKVVRTLINYFSGASAWPIREKFARLVQITTVLNLERVSDLNEFLSPDSGMRFSWKLTPDSIKQILKLRSDFREDEIRKIKL</sequence>
<evidence type="ECO:0000256" key="3">
    <source>
        <dbReference type="ARBA" id="ARBA00020975"/>
    </source>
</evidence>
<dbReference type="SMART" id="SM00762">
    <property type="entry name" value="Cog4"/>
    <property type="match status" value="1"/>
</dbReference>
<dbReference type="AlphaFoldDB" id="A0A5E4ND86"/>
<keyword evidence="4" id="KW-0813">Transport</keyword>
<dbReference type="PANTHER" id="PTHR24016">
    <property type="entry name" value="CONSERVED OLIGOMERIC GOLGI COMPLEX SUBUNIT 4"/>
    <property type="match status" value="1"/>
</dbReference>
<dbReference type="GO" id="GO:0015031">
    <property type="term" value="P:protein transport"/>
    <property type="evidence" value="ECO:0007669"/>
    <property type="project" value="UniProtKB-KW"/>
</dbReference>
<keyword evidence="6" id="KW-0333">Golgi apparatus</keyword>
<evidence type="ECO:0000313" key="10">
    <source>
        <dbReference type="EMBL" id="VVC39551.1"/>
    </source>
</evidence>
<dbReference type="InterPro" id="IPR048684">
    <property type="entry name" value="COG4_C"/>
</dbReference>
<reference evidence="10 11" key="1">
    <citation type="submission" date="2019-08" db="EMBL/GenBank/DDBJ databases">
        <authorList>
            <person name="Alioto T."/>
            <person name="Alioto T."/>
            <person name="Gomez Garrido J."/>
        </authorList>
    </citation>
    <scope>NUCLEOTIDE SEQUENCE [LARGE SCALE GENOMIC DNA]</scope>
</reference>
<dbReference type="PANTHER" id="PTHR24016:SF0">
    <property type="entry name" value="CONSERVED OLIGOMERIC GOLGI COMPLEX SUBUNIT 4"/>
    <property type="match status" value="1"/>
</dbReference>
<dbReference type="EMBL" id="CABPRJ010001896">
    <property type="protein sequence ID" value="VVC39551.1"/>
    <property type="molecule type" value="Genomic_DNA"/>
</dbReference>
<evidence type="ECO:0000256" key="4">
    <source>
        <dbReference type="ARBA" id="ARBA00022448"/>
    </source>
</evidence>
<evidence type="ECO:0000256" key="6">
    <source>
        <dbReference type="ARBA" id="ARBA00023034"/>
    </source>
</evidence>
<evidence type="ECO:0000256" key="7">
    <source>
        <dbReference type="ARBA" id="ARBA00023136"/>
    </source>
</evidence>
<dbReference type="Gene3D" id="1.10.287.1060">
    <property type="entry name" value="ESAT-6-like"/>
    <property type="match status" value="1"/>
</dbReference>
<keyword evidence="11" id="KW-1185">Reference proteome</keyword>
<dbReference type="InterPro" id="IPR013167">
    <property type="entry name" value="COG4_M"/>
</dbReference>
<dbReference type="GO" id="GO:0000139">
    <property type="term" value="C:Golgi membrane"/>
    <property type="evidence" value="ECO:0007669"/>
    <property type="project" value="UniProtKB-SubCell"/>
</dbReference>
<organism evidence="10 11">
    <name type="scientific">Cinara cedri</name>
    <dbReference type="NCBI Taxonomy" id="506608"/>
    <lineage>
        <taxon>Eukaryota</taxon>
        <taxon>Metazoa</taxon>
        <taxon>Ecdysozoa</taxon>
        <taxon>Arthropoda</taxon>
        <taxon>Hexapoda</taxon>
        <taxon>Insecta</taxon>
        <taxon>Pterygota</taxon>
        <taxon>Neoptera</taxon>
        <taxon>Paraneoptera</taxon>
        <taxon>Hemiptera</taxon>
        <taxon>Sternorrhyncha</taxon>
        <taxon>Aphidomorpha</taxon>
        <taxon>Aphidoidea</taxon>
        <taxon>Aphididae</taxon>
        <taxon>Lachninae</taxon>
        <taxon>Cinara</taxon>
    </lineage>
</organism>
<comment type="similarity">
    <text evidence="2">Belongs to the COG4 family.</text>
</comment>
<dbReference type="InterPro" id="IPR048682">
    <property type="entry name" value="COG4"/>
</dbReference>
<dbReference type="GO" id="GO:0006890">
    <property type="term" value="P:retrograde vesicle-mediated transport, Golgi to endoplasmic reticulum"/>
    <property type="evidence" value="ECO:0007669"/>
    <property type="project" value="TreeGrafter"/>
</dbReference>
<keyword evidence="5" id="KW-0653">Protein transport</keyword>
<dbReference type="Pfam" id="PF08318">
    <property type="entry name" value="COG4_m"/>
    <property type="match status" value="1"/>
</dbReference>
<dbReference type="Pfam" id="PF20662">
    <property type="entry name" value="COG4_C"/>
    <property type="match status" value="1"/>
</dbReference>
<dbReference type="InterPro" id="IPR048680">
    <property type="entry name" value="COG4_N"/>
</dbReference>
<evidence type="ECO:0000256" key="2">
    <source>
        <dbReference type="ARBA" id="ARBA00009215"/>
    </source>
</evidence>
<dbReference type="GO" id="GO:0017119">
    <property type="term" value="C:Golgi transport complex"/>
    <property type="evidence" value="ECO:0007669"/>
    <property type="project" value="TreeGrafter"/>
</dbReference>
<protein>
    <recommendedName>
        <fullName evidence="3">Conserved oligomeric Golgi complex subunit 4</fullName>
    </recommendedName>
    <alternativeName>
        <fullName evidence="8">Component of oligomeric Golgi complex 4</fullName>
    </alternativeName>
</protein>
<evidence type="ECO:0000256" key="1">
    <source>
        <dbReference type="ARBA" id="ARBA00004395"/>
    </source>
</evidence>
<evidence type="ECO:0000256" key="8">
    <source>
        <dbReference type="ARBA" id="ARBA00031340"/>
    </source>
</evidence>
<dbReference type="Pfam" id="PF20663">
    <property type="entry name" value="COG4_N"/>
    <property type="match status" value="1"/>
</dbReference>
<feature type="domain" description="COG4 transport protein middle alpha-helical bundle" evidence="9">
    <location>
        <begin position="162"/>
        <end position="460"/>
    </location>
</feature>
<dbReference type="GO" id="GO:0007030">
    <property type="term" value="P:Golgi organization"/>
    <property type="evidence" value="ECO:0007669"/>
    <property type="project" value="TreeGrafter"/>
</dbReference>